<dbReference type="PANTHER" id="PTHR33542">
    <property type="entry name" value="SIROHYDROCHLORIN FERROCHELATASE, CHLOROPLASTIC"/>
    <property type="match status" value="1"/>
</dbReference>
<comment type="caution">
    <text evidence="3">The sequence shown here is derived from an EMBL/GenBank/DDBJ whole genome shotgun (WGS) entry which is preliminary data.</text>
</comment>
<keyword evidence="2 3" id="KW-0456">Lyase</keyword>
<keyword evidence="4" id="KW-1185">Reference proteome</keyword>
<organism evidence="3 4">
    <name type="scientific">Tepidimonas alkaliphilus</name>
    <dbReference type="NCBI Taxonomy" id="2588942"/>
    <lineage>
        <taxon>Bacteria</taxon>
        <taxon>Pseudomonadati</taxon>
        <taxon>Pseudomonadota</taxon>
        <taxon>Betaproteobacteria</taxon>
        <taxon>Burkholderiales</taxon>
        <taxon>Tepidimonas</taxon>
    </lineage>
</organism>
<name>A0A554WBE4_9BURK</name>
<dbReference type="EC" id="4.99.1.4" evidence="3"/>
<dbReference type="EMBL" id="VJNB01000002">
    <property type="protein sequence ID" value="TSE20894.1"/>
    <property type="molecule type" value="Genomic_DNA"/>
</dbReference>
<protein>
    <submittedName>
        <fullName evidence="3">Sirohydrochlorin ferrochelatase</fullName>
        <ecNumber evidence="3">4.99.1.4</ecNumber>
    </submittedName>
</protein>
<dbReference type="Proteomes" id="UP000315736">
    <property type="component" value="Unassembled WGS sequence"/>
</dbReference>
<dbReference type="PANTHER" id="PTHR33542:SF5">
    <property type="entry name" value="FERROCHELATASE CHE1"/>
    <property type="match status" value="1"/>
</dbReference>
<proteinExistence type="predicted"/>
<dbReference type="GO" id="GO:0046872">
    <property type="term" value="F:metal ion binding"/>
    <property type="evidence" value="ECO:0007669"/>
    <property type="project" value="UniProtKB-KW"/>
</dbReference>
<dbReference type="InterPro" id="IPR050963">
    <property type="entry name" value="Sirohydro_Cobaltochel/CbiX"/>
</dbReference>
<evidence type="ECO:0000256" key="2">
    <source>
        <dbReference type="ARBA" id="ARBA00023239"/>
    </source>
</evidence>
<dbReference type="AlphaFoldDB" id="A0A554WBE4"/>
<gene>
    <name evidence="3" type="primary">sirB</name>
    <name evidence="3" type="ORF">Talka_00557</name>
</gene>
<evidence type="ECO:0000256" key="1">
    <source>
        <dbReference type="ARBA" id="ARBA00022723"/>
    </source>
</evidence>
<sequence>MPVVMEPSARMQTAPPAADGLLLLAHGARDPAWAAPFERVVAHVRAAQPALAVQLAFLERLTPNPAQAGATLAAAGCRHVVVLPLFLGSGGHVQRDVPQRVAALVSAHPGVRWTLAPTVGNDELLVQALASIALRHLNAPPRLDPGS</sequence>
<dbReference type="Gene3D" id="3.40.50.1400">
    <property type="match status" value="1"/>
</dbReference>
<dbReference type="SUPFAM" id="SSF53800">
    <property type="entry name" value="Chelatase"/>
    <property type="match status" value="1"/>
</dbReference>
<dbReference type="InterPro" id="IPR002762">
    <property type="entry name" value="CbiX-like"/>
</dbReference>
<keyword evidence="1" id="KW-0479">Metal-binding</keyword>
<evidence type="ECO:0000313" key="4">
    <source>
        <dbReference type="Proteomes" id="UP000315736"/>
    </source>
</evidence>
<dbReference type="GO" id="GO:0051266">
    <property type="term" value="F:sirohydrochlorin ferrochelatase activity"/>
    <property type="evidence" value="ECO:0007669"/>
    <property type="project" value="UniProtKB-EC"/>
</dbReference>
<accession>A0A554WBE4</accession>
<evidence type="ECO:0000313" key="3">
    <source>
        <dbReference type="EMBL" id="TSE20894.1"/>
    </source>
</evidence>
<dbReference type="Pfam" id="PF01903">
    <property type="entry name" value="CbiX"/>
    <property type="match status" value="1"/>
</dbReference>
<dbReference type="CDD" id="cd03416">
    <property type="entry name" value="CbiX_SirB_N"/>
    <property type="match status" value="1"/>
</dbReference>
<reference evidence="3 4" key="1">
    <citation type="submission" date="2019-07" db="EMBL/GenBank/DDBJ databases">
        <title>Tepidimonas alkaliphilus YIM 72238 draft genome.</title>
        <authorList>
            <person name="Da Costa M.S."/>
            <person name="Froufe H.J.C."/>
            <person name="Egas C."/>
            <person name="Albuquerque L."/>
        </authorList>
    </citation>
    <scope>NUCLEOTIDE SEQUENCE [LARGE SCALE GENOMIC DNA]</scope>
    <source>
        <strain evidence="3 4">YIM 72238</strain>
    </source>
</reference>